<protein>
    <submittedName>
        <fullName evidence="1">Uncharacterized protein</fullName>
    </submittedName>
</protein>
<evidence type="ECO:0000313" key="2">
    <source>
        <dbReference type="Proteomes" id="UP001732700"/>
    </source>
</evidence>
<reference evidence="1" key="1">
    <citation type="submission" date="2021-05" db="EMBL/GenBank/DDBJ databases">
        <authorList>
            <person name="Scholz U."/>
            <person name="Mascher M."/>
            <person name="Fiebig A."/>
        </authorList>
    </citation>
    <scope>NUCLEOTIDE SEQUENCE [LARGE SCALE GENOMIC DNA]</scope>
</reference>
<dbReference type="EnsemblPlants" id="AVESA.00010b.r2.5DG0944570.1">
    <property type="protein sequence ID" value="AVESA.00010b.r2.5DG0944570.1.CDS"/>
    <property type="gene ID" value="AVESA.00010b.r2.5DG0944570"/>
</dbReference>
<reference evidence="1" key="2">
    <citation type="submission" date="2025-09" db="UniProtKB">
        <authorList>
            <consortium name="EnsemblPlants"/>
        </authorList>
    </citation>
    <scope>IDENTIFICATION</scope>
</reference>
<accession>A0ACD5Y5A2</accession>
<proteinExistence type="predicted"/>
<organism evidence="1 2">
    <name type="scientific">Avena sativa</name>
    <name type="common">Oat</name>
    <dbReference type="NCBI Taxonomy" id="4498"/>
    <lineage>
        <taxon>Eukaryota</taxon>
        <taxon>Viridiplantae</taxon>
        <taxon>Streptophyta</taxon>
        <taxon>Embryophyta</taxon>
        <taxon>Tracheophyta</taxon>
        <taxon>Spermatophyta</taxon>
        <taxon>Magnoliopsida</taxon>
        <taxon>Liliopsida</taxon>
        <taxon>Poales</taxon>
        <taxon>Poaceae</taxon>
        <taxon>BOP clade</taxon>
        <taxon>Pooideae</taxon>
        <taxon>Poodae</taxon>
        <taxon>Poeae</taxon>
        <taxon>Poeae Chloroplast Group 1 (Aveneae type)</taxon>
        <taxon>Aveninae</taxon>
        <taxon>Avena</taxon>
    </lineage>
</organism>
<sequence>MVRRGGADAGRYGAAGCTHVIVCGLVYDDPVCEAARGDGKKVVTELWVDDSLETGLMADADRVLYRPVRDLNGIPGSQSLNICLTGYQKDGREDIMKMVSLMGAQFSKPLKADRVTHLICYKFEGEKYELAKKVNINTVNHQWLEDCLKAWEILPIDNYRKSGWQQEMMAAQVEDSEDEAEDAARGLSRSRGTARSTPLTEIRMGTHVDPDVCAPIRDATVSLGNAEVAAGRHLDTPKQVNKADVYKRSLDVRANMQSTHNTNGVTNSADSEASNTVHPPINPSSNEKAPGDHITRDEVKKSDKGPVDTKASALSTLTTNGATECADHLVHQPTIIPPIPVVDRDNIDENYLDSSDQFIANSVQLPTASAENLLEKPLQSSDMSGKADHKDNGPVANLVAKVGQSIAEGNPTLFKANSISAGNSASKNSPILGYTRKRSRKSVSPGTNLSSVHQTASHQSSERNTPNVEFSISPSTKSNHTISKLADAKSPTVEAIKCVDRSDCVLAQTNSGLSPASPLPLNAGTDSATGTATSPLPSREIASEAATVSHLAKKSTGSQPIEVNSNLNCDVTVNHTVRQMSGSSKKKLLSYRRTSLKLAKSPEILAKEVVIESLAKAKELAQHEVAAEKACAISPSMDSEFEKASSSLSRQNQNIETSNTPQVNSIEVATMVSQNDKDVPHATMEAGARKVLTSVVKNTGAKRLRNATNGAPTSFSRRTSFARRKSEIATSKSKHDIGAVISHENVEAEPEKDCNSPSTAECTTSFPEEILSSIARNVATSSLNASSEMDGAPGTSKMEFAVVISQGNMKKNPRKLPSSASDNDYQRGSFEKVSNAIARSSVTDVSQPTDIKMAMIGAPTADKAETVTLKSSFSEAVPQADTEKLSSSASADNHETCSPERVPNNRMRKAVAKRKVSGAQYYISGSEPCNTGGVFPSEAEVLTIKWAAENSTNAGKPMTNKDLQSANEDGMTNEAGSFCKDSFEDRSKDTQTISPRRSKKKKVVGAMDGSIDHNKENMPVNANFSLKSKYGSKCVSSKRIKKSVQNGKDVLCDRSMREGNDCGTLSLLEPTWFILSGNRLLRKGYMSILRRLKGRVCRGSHHWSFQATHFIAPELRRTEKFFAAAAAGRWILKPDYLSACNEAGKFVEEEPFEWLGDGLNNGDTISLDAPRKWRHLRQRTGFGAFHGMKIIIYGECISPSLDTLKRALRAGDGTILATSPPYTRVLKHDVSFAVVSADMPSTDTWVQEFMKHNIPCVSADYLVEYVCKPGHPLNKHVLFSMHDLADESLQKLKRYKQDELGAGTGEATTEGGDSDPSCSTCGSSNREGALMLICSGSQGSRAGCGAGMHVDCWNPSPEAAAAPDGDWLCPKCDDEDDDGQGQAKPPKKARKGKAKKSVKPKLR</sequence>
<name>A0ACD5Y5A2_AVESA</name>
<dbReference type="Proteomes" id="UP001732700">
    <property type="component" value="Chromosome 5D"/>
</dbReference>
<evidence type="ECO:0000313" key="1">
    <source>
        <dbReference type="EnsemblPlants" id="AVESA.00010b.r2.5DG0944570.1.CDS"/>
    </source>
</evidence>
<keyword evidence="2" id="KW-1185">Reference proteome</keyword>